<evidence type="ECO:0000313" key="2">
    <source>
        <dbReference type="Proteomes" id="UP000238218"/>
    </source>
</evidence>
<dbReference type="InterPro" id="IPR051082">
    <property type="entry name" value="Pentapeptide-BTB/POZ_domain"/>
</dbReference>
<proteinExistence type="predicted"/>
<keyword evidence="2" id="KW-1185">Reference proteome</keyword>
<evidence type="ECO:0008006" key="3">
    <source>
        <dbReference type="Google" id="ProtNLM"/>
    </source>
</evidence>
<reference evidence="1 2" key="1">
    <citation type="submission" date="2018-02" db="EMBL/GenBank/DDBJ databases">
        <authorList>
            <person name="Moore K."/>
            <person name="Momper L."/>
        </authorList>
    </citation>
    <scope>NUCLEOTIDE SEQUENCE [LARGE SCALE GENOMIC DNA]</scope>
    <source>
        <strain evidence="1 2">CCALA 015</strain>
    </source>
</reference>
<dbReference type="Pfam" id="PF00805">
    <property type="entry name" value="Pentapeptide"/>
    <property type="match status" value="2"/>
</dbReference>
<dbReference type="EMBL" id="PVWP01000009">
    <property type="protein sequence ID" value="PSB36544.1"/>
    <property type="molecule type" value="Genomic_DNA"/>
</dbReference>
<comment type="caution">
    <text evidence="1">The sequence shown here is derived from an EMBL/GenBank/DDBJ whole genome shotgun (WGS) entry which is preliminary data.</text>
</comment>
<protein>
    <recommendedName>
        <fullName evidence="3">Pentapeptide repeat-containing protein</fullName>
    </recommendedName>
</protein>
<reference evidence="1 2" key="2">
    <citation type="submission" date="2018-03" db="EMBL/GenBank/DDBJ databases">
        <title>The ancient ancestry and fast evolution of plastids.</title>
        <authorList>
            <person name="Moore K.R."/>
            <person name="Magnabosco C."/>
            <person name="Momper L."/>
            <person name="Gold D.A."/>
            <person name="Bosak T."/>
            <person name="Fournier G.P."/>
        </authorList>
    </citation>
    <scope>NUCLEOTIDE SEQUENCE [LARGE SCALE GENOMIC DNA]</scope>
    <source>
        <strain evidence="1 2">CCALA 015</strain>
    </source>
</reference>
<organism evidence="1 2">
    <name type="scientific">Aphanothece cf. minutissima CCALA 015</name>
    <dbReference type="NCBI Taxonomy" id="2107695"/>
    <lineage>
        <taxon>Bacteria</taxon>
        <taxon>Bacillati</taxon>
        <taxon>Cyanobacteriota</taxon>
        <taxon>Cyanophyceae</taxon>
        <taxon>Oscillatoriophycideae</taxon>
        <taxon>Chroococcales</taxon>
        <taxon>Aphanothecaceae</taxon>
        <taxon>Aphanothece</taxon>
    </lineage>
</organism>
<name>A0ABX5F6S6_9CHRO</name>
<dbReference type="SUPFAM" id="SSF141571">
    <property type="entry name" value="Pentapeptide repeat-like"/>
    <property type="match status" value="1"/>
</dbReference>
<dbReference type="PANTHER" id="PTHR14136:SF17">
    <property type="entry name" value="BTB_POZ DOMAIN-CONTAINING PROTEIN KCTD9"/>
    <property type="match status" value="1"/>
</dbReference>
<sequence length="369" mass="40210">MSVSDGRLGVDERDTSPLGRIPPWRWRPWAPAGATPHKVPPTDDAIRARAEQLAQSRPWCTDEQNWTDAKRALEGPRLLQWRPSFLRWFGASEKTGWDWADLSLKLSVPLTIALLGTYFGNLNNQRQNQIAVNNQKDAVLSKYLERMESLILDRGLKKGALNDDVSSVARTLTLVSLSQLSEPGETRRGLVLQFLQEVGLIKFKQVRVPLANADFQGADLEFANLSSADLSRANLTNAKLIGASLSGSNLAGASLSRANLIMADFTGAILDKTDFIGANLLKADLSDAALSKAIFIEADLTKADISGADLSKAYLIDANLSKANLAGADLSGAVLSGVRWDEETQWPDKAAFKGTKYIPPELKKQLGLD</sequence>
<dbReference type="PANTHER" id="PTHR14136">
    <property type="entry name" value="BTB_POZ DOMAIN-CONTAINING PROTEIN KCTD9"/>
    <property type="match status" value="1"/>
</dbReference>
<gene>
    <name evidence="1" type="ORF">C7B81_13310</name>
</gene>
<dbReference type="InterPro" id="IPR001646">
    <property type="entry name" value="5peptide_repeat"/>
</dbReference>
<dbReference type="Proteomes" id="UP000238218">
    <property type="component" value="Unassembled WGS sequence"/>
</dbReference>
<accession>A0ABX5F6S6</accession>
<evidence type="ECO:0000313" key="1">
    <source>
        <dbReference type="EMBL" id="PSB36544.1"/>
    </source>
</evidence>
<dbReference type="Gene3D" id="2.160.20.80">
    <property type="entry name" value="E3 ubiquitin-protein ligase SopA"/>
    <property type="match status" value="1"/>
</dbReference>